<comment type="caution">
    <text evidence="1">The sequence shown here is derived from an EMBL/GenBank/DDBJ whole genome shotgun (WGS) entry which is preliminary data.</text>
</comment>
<accession>A0AAP0MHK4</accession>
<gene>
    <name evidence="1" type="ORF">WN944_002030</name>
</gene>
<keyword evidence="2" id="KW-1185">Reference proteome</keyword>
<reference evidence="1 2" key="1">
    <citation type="submission" date="2024-05" db="EMBL/GenBank/DDBJ databases">
        <title>Haplotype-resolved chromosome-level genome assembly of Huyou (Citrus changshanensis).</title>
        <authorList>
            <person name="Miao C."/>
            <person name="Chen W."/>
            <person name="Wu Y."/>
            <person name="Wang L."/>
            <person name="Zhao S."/>
            <person name="Grierson D."/>
            <person name="Xu C."/>
            <person name="Chen K."/>
        </authorList>
    </citation>
    <scope>NUCLEOTIDE SEQUENCE [LARGE SCALE GENOMIC DNA]</scope>
    <source>
        <strain evidence="1">01-14</strain>
        <tissue evidence="1">Leaf</tissue>
    </source>
</reference>
<organism evidence="1 2">
    <name type="scientific">Citrus x changshan-huyou</name>
    <dbReference type="NCBI Taxonomy" id="2935761"/>
    <lineage>
        <taxon>Eukaryota</taxon>
        <taxon>Viridiplantae</taxon>
        <taxon>Streptophyta</taxon>
        <taxon>Embryophyta</taxon>
        <taxon>Tracheophyta</taxon>
        <taxon>Spermatophyta</taxon>
        <taxon>Magnoliopsida</taxon>
        <taxon>eudicotyledons</taxon>
        <taxon>Gunneridae</taxon>
        <taxon>Pentapetalae</taxon>
        <taxon>rosids</taxon>
        <taxon>malvids</taxon>
        <taxon>Sapindales</taxon>
        <taxon>Rutaceae</taxon>
        <taxon>Aurantioideae</taxon>
        <taxon>Citrus</taxon>
    </lineage>
</organism>
<sequence>MAWRKARLWPIMGIPSEPGGSPFADDLLLVRRRKIGKTRRKIINKAIMFCRCKRWGKTNY</sequence>
<dbReference type="AlphaFoldDB" id="A0AAP0MHK4"/>
<dbReference type="Proteomes" id="UP001428341">
    <property type="component" value="Unassembled WGS sequence"/>
</dbReference>
<evidence type="ECO:0000313" key="1">
    <source>
        <dbReference type="EMBL" id="KAK9209663.1"/>
    </source>
</evidence>
<dbReference type="EMBL" id="JBCGBO010000004">
    <property type="protein sequence ID" value="KAK9209663.1"/>
    <property type="molecule type" value="Genomic_DNA"/>
</dbReference>
<name>A0AAP0MHK4_9ROSI</name>
<evidence type="ECO:0000313" key="2">
    <source>
        <dbReference type="Proteomes" id="UP001428341"/>
    </source>
</evidence>
<protein>
    <submittedName>
        <fullName evidence="1">Uncharacterized protein</fullName>
    </submittedName>
</protein>
<proteinExistence type="predicted"/>